<dbReference type="PANTHER" id="PTHR43792:SF8">
    <property type="entry name" value="[RIBOSOMAL PROTEIN US5]-ALANINE N-ACETYLTRANSFERASE"/>
    <property type="match status" value="1"/>
</dbReference>
<dbReference type="Pfam" id="PF13302">
    <property type="entry name" value="Acetyltransf_3"/>
    <property type="match status" value="1"/>
</dbReference>
<dbReference type="InterPro" id="IPR016181">
    <property type="entry name" value="Acyl_CoA_acyltransferase"/>
</dbReference>
<dbReference type="GO" id="GO:0005840">
    <property type="term" value="C:ribosome"/>
    <property type="evidence" value="ECO:0007669"/>
    <property type="project" value="UniProtKB-KW"/>
</dbReference>
<evidence type="ECO:0000256" key="3">
    <source>
        <dbReference type="ARBA" id="ARBA00038502"/>
    </source>
</evidence>
<keyword evidence="6" id="KW-1185">Reference proteome</keyword>
<dbReference type="RefSeq" id="WP_098459435.1">
    <property type="nucleotide sequence ID" value="NZ_PDJC01000001.1"/>
</dbReference>
<accession>A0A2A9CNV9</accession>
<comment type="caution">
    <text evidence="5">The sequence shown here is derived from an EMBL/GenBank/DDBJ whole genome shotgun (WGS) entry which is preliminary data.</text>
</comment>
<evidence type="ECO:0000256" key="2">
    <source>
        <dbReference type="ARBA" id="ARBA00023315"/>
    </source>
</evidence>
<dbReference type="EMBL" id="PDJC01000001">
    <property type="protein sequence ID" value="PFG15836.1"/>
    <property type="molecule type" value="Genomic_DNA"/>
</dbReference>
<dbReference type="AlphaFoldDB" id="A0A2A9CNV9"/>
<dbReference type="PANTHER" id="PTHR43792">
    <property type="entry name" value="GNAT FAMILY, PUTATIVE (AFU_ORTHOLOGUE AFUA_3G00765)-RELATED-RELATED"/>
    <property type="match status" value="1"/>
</dbReference>
<dbReference type="Proteomes" id="UP000226079">
    <property type="component" value="Unassembled WGS sequence"/>
</dbReference>
<dbReference type="Gene3D" id="3.40.630.30">
    <property type="match status" value="1"/>
</dbReference>
<dbReference type="PROSITE" id="PS51186">
    <property type="entry name" value="GNAT"/>
    <property type="match status" value="1"/>
</dbReference>
<evidence type="ECO:0000313" key="5">
    <source>
        <dbReference type="EMBL" id="PFG15836.1"/>
    </source>
</evidence>
<reference evidence="5 6" key="1">
    <citation type="submission" date="2017-10" db="EMBL/GenBank/DDBJ databases">
        <title>Sequencing the genomes of 1000 actinobacteria strains.</title>
        <authorList>
            <person name="Klenk H.-P."/>
        </authorList>
    </citation>
    <scope>NUCLEOTIDE SEQUENCE [LARGE SCALE GENOMIC DNA]</scope>
    <source>
        <strain evidence="5 6">DSM 15597</strain>
    </source>
</reference>
<keyword evidence="5" id="KW-0689">Ribosomal protein</keyword>
<dbReference type="GO" id="GO:0008999">
    <property type="term" value="F:protein-N-terminal-alanine acetyltransferase activity"/>
    <property type="evidence" value="ECO:0007669"/>
    <property type="project" value="TreeGrafter"/>
</dbReference>
<evidence type="ECO:0000313" key="6">
    <source>
        <dbReference type="Proteomes" id="UP000226079"/>
    </source>
</evidence>
<name>A0A2A9CNV9_9ACTN</name>
<protein>
    <submittedName>
        <fullName evidence="5">[SSU ribosomal protein S5P]-alanine acetyltransferase</fullName>
    </submittedName>
</protein>
<comment type="similarity">
    <text evidence="3">Belongs to the acetyltransferase family. RimJ subfamily.</text>
</comment>
<dbReference type="InterPro" id="IPR000182">
    <property type="entry name" value="GNAT_dom"/>
</dbReference>
<evidence type="ECO:0000259" key="4">
    <source>
        <dbReference type="PROSITE" id="PS51186"/>
    </source>
</evidence>
<keyword evidence="5" id="KW-0687">Ribonucleoprotein</keyword>
<sequence length="173" mass="19070">MTTCTRLIAASDAPALTRLVQANRAFLEPWEPDRGESYFTEIEQRRLIDAVLVAHAAGSTEPRVILDESGRVVGRINLNNIVRGPFQSASVGYWLDEASGGRGLMGRAVAEIVDFAFSELGLHRLEAGTIPQNHRSQAVLQRAGFVRFGYAPKYLQIAGAYTDHILFQRLADD</sequence>
<dbReference type="SUPFAM" id="SSF55729">
    <property type="entry name" value="Acyl-CoA N-acyltransferases (Nat)"/>
    <property type="match status" value="1"/>
</dbReference>
<proteinExistence type="inferred from homology"/>
<organism evidence="5 6">
    <name type="scientific">Propionicimonas paludicola</name>
    <dbReference type="NCBI Taxonomy" id="185243"/>
    <lineage>
        <taxon>Bacteria</taxon>
        <taxon>Bacillati</taxon>
        <taxon>Actinomycetota</taxon>
        <taxon>Actinomycetes</taxon>
        <taxon>Propionibacteriales</taxon>
        <taxon>Nocardioidaceae</taxon>
        <taxon>Propionicimonas</taxon>
    </lineage>
</organism>
<dbReference type="OrthoDB" id="5242221at2"/>
<gene>
    <name evidence="5" type="ORF">ATK74_0356</name>
</gene>
<feature type="domain" description="N-acetyltransferase" evidence="4">
    <location>
        <begin position="3"/>
        <end position="172"/>
    </location>
</feature>
<dbReference type="GO" id="GO:0005737">
    <property type="term" value="C:cytoplasm"/>
    <property type="evidence" value="ECO:0007669"/>
    <property type="project" value="TreeGrafter"/>
</dbReference>
<keyword evidence="1 5" id="KW-0808">Transferase</keyword>
<dbReference type="InterPro" id="IPR051531">
    <property type="entry name" value="N-acetyltransferase"/>
</dbReference>
<evidence type="ECO:0000256" key="1">
    <source>
        <dbReference type="ARBA" id="ARBA00022679"/>
    </source>
</evidence>
<keyword evidence="2" id="KW-0012">Acyltransferase</keyword>